<dbReference type="Gene3D" id="3.30.70.270">
    <property type="match status" value="2"/>
</dbReference>
<keyword evidence="3" id="KW-0808">Transferase</keyword>
<dbReference type="PANTHER" id="PTHR37984:SF5">
    <property type="entry name" value="PROTEIN NYNRIN-LIKE"/>
    <property type="match status" value="1"/>
</dbReference>
<keyword evidence="11" id="KW-1185">Reference proteome</keyword>
<protein>
    <recommendedName>
        <fullName evidence="1">RNA-directed DNA polymerase</fullName>
        <ecNumber evidence="1">2.7.7.49</ecNumber>
    </recommendedName>
</protein>
<dbReference type="Pfam" id="PF17917">
    <property type="entry name" value="RT_RNaseH"/>
    <property type="match status" value="1"/>
</dbReference>
<proteinExistence type="predicted"/>
<evidence type="ECO:0000256" key="4">
    <source>
        <dbReference type="ARBA" id="ARBA00022695"/>
    </source>
</evidence>
<evidence type="ECO:0000256" key="2">
    <source>
        <dbReference type="ARBA" id="ARBA00022670"/>
    </source>
</evidence>
<evidence type="ECO:0000313" key="10">
    <source>
        <dbReference type="EMBL" id="CAH2223131.1"/>
    </source>
</evidence>
<dbReference type="PANTHER" id="PTHR37984">
    <property type="entry name" value="PROTEIN CBG26694"/>
    <property type="match status" value="1"/>
</dbReference>
<accession>A0A8S4QY21</accession>
<sequence length="640" mass="74127">MIFQKYPTILPTPDNVSHVKTGELKIRLKNDKVVNYRPYRLAPIEREKVKEIINDLLEKGVIRESDSDFASPVLLVKKQDGSDRLCIDYRALNQIIEKDRYPLPLIQDQLDMLGKAKYFISIDMKNGFYQIPVSPESVKYTAFITPDGQFEFLRMPFGICNGPSIFQRAISKAVKHLKFLLVYVDDLLIPFATISEGMEFLDQTLQALTVAGFTINVNKCKFFETEIDYLGYLISAEGIRPNDKKVSALQNSPVPATVKQVRQFMGLASYFRRFIPEFASRTASITKLLKIDEKWDWGTQQEEARIYVLKYLISKPLLTVFDPELPTELHTDASAIGYGAILLQRVNSINRVIAYYSRRTTPPESRYHSYELETLAIYNALKHFRVYLLGINFKIVTDCNSIKSTHHKKDLSPRVARWWTYLQDFTFEIVYKKGKYVSHVDYLSRNPEVPRSNSHNIAPMPHSINVIDSPQTWLEVAQARDSETLSLIEKIQSGVLDSNRYLISNNFLYYKKTPARLNEVVEDNQATIDINKDREIAQQRLKHIADEFKKRFDETRRDNLTLNVGDTVYVSQDHRRHGKLKGKFKGPYQIIDILENDRFSLKGLGNLRDAIIAKEKLRIWPGEWVDENEFIENELVSNRN</sequence>
<dbReference type="AlphaFoldDB" id="A0A8S4QY21"/>
<keyword evidence="2" id="KW-0645">Protease</keyword>
<dbReference type="InterPro" id="IPR043502">
    <property type="entry name" value="DNA/RNA_pol_sf"/>
</dbReference>
<dbReference type="CDD" id="cd09274">
    <property type="entry name" value="RNase_HI_RT_Ty3"/>
    <property type="match status" value="1"/>
</dbReference>
<keyword evidence="8" id="KW-0695">RNA-directed DNA polymerase</keyword>
<dbReference type="FunFam" id="3.30.70.270:FF:000020">
    <property type="entry name" value="Transposon Tf2-6 polyprotein-like Protein"/>
    <property type="match status" value="1"/>
</dbReference>
<dbReference type="InterPro" id="IPR043128">
    <property type="entry name" value="Rev_trsase/Diguanyl_cyclase"/>
</dbReference>
<evidence type="ECO:0000256" key="7">
    <source>
        <dbReference type="ARBA" id="ARBA00022801"/>
    </source>
</evidence>
<dbReference type="GO" id="GO:0003964">
    <property type="term" value="F:RNA-directed DNA polymerase activity"/>
    <property type="evidence" value="ECO:0007669"/>
    <property type="project" value="UniProtKB-KW"/>
</dbReference>
<name>A0A8S4QY21_9NEOP</name>
<dbReference type="InterPro" id="IPR050951">
    <property type="entry name" value="Retrovirus_Pol_polyprotein"/>
</dbReference>
<evidence type="ECO:0000256" key="8">
    <source>
        <dbReference type="ARBA" id="ARBA00022918"/>
    </source>
</evidence>
<feature type="domain" description="Reverse transcriptase" evidence="9">
    <location>
        <begin position="57"/>
        <end position="234"/>
    </location>
</feature>
<comment type="caution">
    <text evidence="10">The sequence shown here is derived from an EMBL/GenBank/DDBJ whole genome shotgun (WGS) entry which is preliminary data.</text>
</comment>
<dbReference type="EC" id="2.7.7.49" evidence="1"/>
<evidence type="ECO:0000256" key="5">
    <source>
        <dbReference type="ARBA" id="ARBA00022722"/>
    </source>
</evidence>
<dbReference type="InterPro" id="IPR000477">
    <property type="entry name" value="RT_dom"/>
</dbReference>
<dbReference type="InterPro" id="IPR041373">
    <property type="entry name" value="RT_RNaseH"/>
</dbReference>
<dbReference type="PROSITE" id="PS50878">
    <property type="entry name" value="RT_POL"/>
    <property type="match status" value="1"/>
</dbReference>
<evidence type="ECO:0000313" key="11">
    <source>
        <dbReference type="Proteomes" id="UP000838756"/>
    </source>
</evidence>
<evidence type="ECO:0000256" key="3">
    <source>
        <dbReference type="ARBA" id="ARBA00022679"/>
    </source>
</evidence>
<organism evidence="10 11">
    <name type="scientific">Pararge aegeria aegeria</name>
    <dbReference type="NCBI Taxonomy" id="348720"/>
    <lineage>
        <taxon>Eukaryota</taxon>
        <taxon>Metazoa</taxon>
        <taxon>Ecdysozoa</taxon>
        <taxon>Arthropoda</taxon>
        <taxon>Hexapoda</taxon>
        <taxon>Insecta</taxon>
        <taxon>Pterygota</taxon>
        <taxon>Neoptera</taxon>
        <taxon>Endopterygota</taxon>
        <taxon>Lepidoptera</taxon>
        <taxon>Glossata</taxon>
        <taxon>Ditrysia</taxon>
        <taxon>Papilionoidea</taxon>
        <taxon>Nymphalidae</taxon>
        <taxon>Satyrinae</taxon>
        <taxon>Satyrini</taxon>
        <taxon>Parargina</taxon>
        <taxon>Pararge</taxon>
    </lineage>
</organism>
<dbReference type="GO" id="GO:0008233">
    <property type="term" value="F:peptidase activity"/>
    <property type="evidence" value="ECO:0007669"/>
    <property type="project" value="UniProtKB-KW"/>
</dbReference>
<evidence type="ECO:0000256" key="1">
    <source>
        <dbReference type="ARBA" id="ARBA00012493"/>
    </source>
</evidence>
<keyword evidence="7" id="KW-0378">Hydrolase</keyword>
<dbReference type="EMBL" id="CAKXAJ010020542">
    <property type="protein sequence ID" value="CAH2223131.1"/>
    <property type="molecule type" value="Genomic_DNA"/>
</dbReference>
<dbReference type="GO" id="GO:0004519">
    <property type="term" value="F:endonuclease activity"/>
    <property type="evidence" value="ECO:0007669"/>
    <property type="project" value="UniProtKB-KW"/>
</dbReference>
<dbReference type="Proteomes" id="UP000838756">
    <property type="component" value="Unassembled WGS sequence"/>
</dbReference>
<evidence type="ECO:0000256" key="6">
    <source>
        <dbReference type="ARBA" id="ARBA00022759"/>
    </source>
</evidence>
<dbReference type="FunFam" id="3.10.10.10:FF:000007">
    <property type="entry name" value="Retrovirus-related Pol polyprotein from transposon 17.6-like Protein"/>
    <property type="match status" value="1"/>
</dbReference>
<dbReference type="GO" id="GO:0006508">
    <property type="term" value="P:proteolysis"/>
    <property type="evidence" value="ECO:0007669"/>
    <property type="project" value="UniProtKB-KW"/>
</dbReference>
<evidence type="ECO:0000259" key="9">
    <source>
        <dbReference type="PROSITE" id="PS50878"/>
    </source>
</evidence>
<keyword evidence="4" id="KW-0548">Nucleotidyltransferase</keyword>
<dbReference type="FunFam" id="3.10.20.370:FF:000001">
    <property type="entry name" value="Retrovirus-related Pol polyprotein from transposon 17.6-like protein"/>
    <property type="match status" value="1"/>
</dbReference>
<gene>
    <name evidence="10" type="primary">jg19574</name>
    <name evidence="10" type="ORF">PAEG_LOCUS6798</name>
</gene>
<dbReference type="Pfam" id="PF00078">
    <property type="entry name" value="RVT_1"/>
    <property type="match status" value="1"/>
</dbReference>
<keyword evidence="6" id="KW-0255">Endonuclease</keyword>
<dbReference type="Gene3D" id="3.10.10.10">
    <property type="entry name" value="HIV Type 1 Reverse Transcriptase, subunit A, domain 1"/>
    <property type="match status" value="1"/>
</dbReference>
<dbReference type="CDD" id="cd01647">
    <property type="entry name" value="RT_LTR"/>
    <property type="match status" value="1"/>
</dbReference>
<reference evidence="10" key="1">
    <citation type="submission" date="2022-03" db="EMBL/GenBank/DDBJ databases">
        <authorList>
            <person name="Lindestad O."/>
        </authorList>
    </citation>
    <scope>NUCLEOTIDE SEQUENCE</scope>
</reference>
<dbReference type="SUPFAM" id="SSF56672">
    <property type="entry name" value="DNA/RNA polymerases"/>
    <property type="match status" value="1"/>
</dbReference>
<dbReference type="OrthoDB" id="1430630at2759"/>
<keyword evidence="5" id="KW-0540">Nuclease</keyword>